<evidence type="ECO:0000259" key="3">
    <source>
        <dbReference type="Pfam" id="PF13304"/>
    </source>
</evidence>
<proteinExistence type="predicted"/>
<dbReference type="EMBL" id="PVTX01000011">
    <property type="protein sequence ID" value="PRZ04005.1"/>
    <property type="molecule type" value="Genomic_DNA"/>
</dbReference>
<dbReference type="Pfam" id="PF13304">
    <property type="entry name" value="AAA_21"/>
    <property type="match status" value="1"/>
</dbReference>
<dbReference type="InterPro" id="IPR051396">
    <property type="entry name" value="Bact_Antivir_Def_Nuclease"/>
</dbReference>
<dbReference type="Gene3D" id="3.40.50.300">
    <property type="entry name" value="P-loop containing nucleotide triphosphate hydrolases"/>
    <property type="match status" value="1"/>
</dbReference>
<dbReference type="Pfam" id="PF13175">
    <property type="entry name" value="AAA_15"/>
    <property type="match status" value="1"/>
</dbReference>
<evidence type="ECO:0000313" key="5">
    <source>
        <dbReference type="Proteomes" id="UP000239895"/>
    </source>
</evidence>
<dbReference type="InterPro" id="IPR022532">
    <property type="entry name" value="DUF3696"/>
</dbReference>
<dbReference type="InterPro" id="IPR041685">
    <property type="entry name" value="AAA_GajA/Old/RecF-like"/>
</dbReference>
<dbReference type="InterPro" id="IPR003959">
    <property type="entry name" value="ATPase_AAA_core"/>
</dbReference>
<feature type="domain" description="DUF3696" evidence="1">
    <location>
        <begin position="328"/>
        <end position="376"/>
    </location>
</feature>
<feature type="domain" description="ATPase AAA-type core" evidence="3">
    <location>
        <begin position="247"/>
        <end position="316"/>
    </location>
</feature>
<evidence type="ECO:0000259" key="1">
    <source>
        <dbReference type="Pfam" id="PF12476"/>
    </source>
</evidence>
<evidence type="ECO:0000259" key="2">
    <source>
        <dbReference type="Pfam" id="PF13175"/>
    </source>
</evidence>
<name>A0ABX5EAG0_9MICO</name>
<organism evidence="4 5">
    <name type="scientific">Isoptericola halotolerans</name>
    <dbReference type="NCBI Taxonomy" id="300560"/>
    <lineage>
        <taxon>Bacteria</taxon>
        <taxon>Bacillati</taxon>
        <taxon>Actinomycetota</taxon>
        <taxon>Actinomycetes</taxon>
        <taxon>Micrococcales</taxon>
        <taxon>Promicromonosporaceae</taxon>
        <taxon>Isoptericola</taxon>
    </lineage>
</organism>
<evidence type="ECO:0000313" key="4">
    <source>
        <dbReference type="EMBL" id="PRZ04005.1"/>
    </source>
</evidence>
<protein>
    <submittedName>
        <fullName evidence="4">ATPase</fullName>
    </submittedName>
</protein>
<dbReference type="PANTHER" id="PTHR43581">
    <property type="entry name" value="ATP/GTP PHOSPHATASE"/>
    <property type="match status" value="1"/>
</dbReference>
<reference evidence="4 5" key="1">
    <citation type="submission" date="2018-03" db="EMBL/GenBank/DDBJ databases">
        <title>Comparative analysis of microorganisms from saline springs in Andes Mountain Range, Colombia.</title>
        <authorList>
            <person name="Rubin E."/>
        </authorList>
    </citation>
    <scope>NUCLEOTIDE SEQUENCE [LARGE SCALE GENOMIC DNA]</scope>
    <source>
        <strain evidence="4 5">CG 23</strain>
    </source>
</reference>
<keyword evidence="5" id="KW-1185">Reference proteome</keyword>
<dbReference type="Proteomes" id="UP000239895">
    <property type="component" value="Unassembled WGS sequence"/>
</dbReference>
<sequence length="378" mass="40960">MINAIELTNFKAFSHSKIALKPLTLLTGLNSSGKSTVLQAFGLLQQALDRLPENFSPGRYSDRVPLNGEYVELGTGRDVLHEGHTSKPPTIEILTHFQGGKRAGILAEYVAASDALPFTLIGASNDGVESLDFTVPDHVFQYLRADRVNPSTTYPRSYRAATEQHFLGTRGEYTGDYLREHQDDLILHGPRLHPHGQSNRLLAQVDAWLGEICPGVQISAEAIDNTDLVRLGFRNSSPGAAVSLARRPTNVGFGLAYSLPIIVSLLAARSGALLLLENPEAHLHPRGQSAMARLACAAAATGTQVLIETHSDHVLNGVRLAVKNRHLAASSTQLHYFQPGDGGAISITSPEIGEDGMISAWPEGFFDEWDYSIESLLE</sequence>
<dbReference type="PANTHER" id="PTHR43581:SF2">
    <property type="entry name" value="EXCINUCLEASE ATPASE SUBUNIT"/>
    <property type="match status" value="1"/>
</dbReference>
<dbReference type="SUPFAM" id="SSF52540">
    <property type="entry name" value="P-loop containing nucleoside triphosphate hydrolases"/>
    <property type="match status" value="1"/>
</dbReference>
<feature type="domain" description="Endonuclease GajA/Old nuclease/RecF-like AAA" evidence="2">
    <location>
        <begin position="1"/>
        <end position="46"/>
    </location>
</feature>
<accession>A0ABX5EAG0</accession>
<dbReference type="InterPro" id="IPR014592">
    <property type="entry name" value="P-loop_UCP034888"/>
</dbReference>
<gene>
    <name evidence="4" type="ORF">BCL65_11139</name>
</gene>
<dbReference type="InterPro" id="IPR027417">
    <property type="entry name" value="P-loop_NTPase"/>
</dbReference>
<dbReference type="RefSeq" id="WP_106269345.1">
    <property type="nucleotide sequence ID" value="NZ_PVTX01000011.1"/>
</dbReference>
<dbReference type="PIRSF" id="PIRSF034888">
    <property type="entry name" value="P-loop_UCP034888"/>
    <property type="match status" value="1"/>
</dbReference>
<comment type="caution">
    <text evidence="4">The sequence shown here is derived from an EMBL/GenBank/DDBJ whole genome shotgun (WGS) entry which is preliminary data.</text>
</comment>
<dbReference type="Pfam" id="PF12476">
    <property type="entry name" value="DUF3696"/>
    <property type="match status" value="1"/>
</dbReference>